<sequence length="365" mass="40656">MSIDVQDHPPLDKGPEPDLEVKKQPRFSYKARVQGFKYLGKRLVTYLIVAFISLVANFMLPRFMPGNPADQMIQSIVAKTGNMPSPYALAQIYARYGDPNQNVLVAFWHYLVQTLQGDLGLSIQYYPVPVADLIGRALPWTLYLAIFSTIIGWIIGTWAGAKLGWKPGRRLDSIVTPIAMFFSSIPAFWLGLLLVWFISYKNGWLPPQGAYNESLAINLLDPTFLTSVAIYSILPMATLVLVGFANWMFTMRNMMITTVNEDYVQLARAKGLKPNKVLRNYAARNALLPNFTGLAQSIGASLTAVILAESVFIYPGVGSLLFAAQGTRDYPVMQGVMLLIILVSLVFNFIADSVYVLLDPRTKEK</sequence>
<evidence type="ECO:0000256" key="5">
    <source>
        <dbReference type="RuleBase" id="RU363032"/>
    </source>
</evidence>
<name>A0ABX0DF79_9MICC</name>
<feature type="transmembrane region" description="Helical" evidence="5">
    <location>
        <begin position="228"/>
        <end position="249"/>
    </location>
</feature>
<keyword evidence="2 5" id="KW-0812">Transmembrane</keyword>
<dbReference type="InterPro" id="IPR035906">
    <property type="entry name" value="MetI-like_sf"/>
</dbReference>
<dbReference type="Gene3D" id="1.10.3720.10">
    <property type="entry name" value="MetI-like"/>
    <property type="match status" value="1"/>
</dbReference>
<feature type="domain" description="ABC transmembrane type-1" evidence="6">
    <location>
        <begin position="138"/>
        <end position="351"/>
    </location>
</feature>
<feature type="transmembrane region" description="Helical" evidence="5">
    <location>
        <begin position="336"/>
        <end position="358"/>
    </location>
</feature>
<feature type="transmembrane region" description="Helical" evidence="5">
    <location>
        <begin position="173"/>
        <end position="198"/>
    </location>
</feature>
<dbReference type="EMBL" id="JAAKZI010000018">
    <property type="protein sequence ID" value="NGN84010.1"/>
    <property type="molecule type" value="Genomic_DNA"/>
</dbReference>
<comment type="similarity">
    <text evidence="5">Belongs to the binding-protein-dependent transport system permease family.</text>
</comment>
<keyword evidence="5" id="KW-0813">Transport</keyword>
<accession>A0ABX0DF79</accession>
<proteinExistence type="inferred from homology"/>
<feature type="transmembrane region" description="Helical" evidence="5">
    <location>
        <begin position="43"/>
        <end position="60"/>
    </location>
</feature>
<organism evidence="7 8">
    <name type="scientific">Arthrobacter silviterrae</name>
    <dbReference type="NCBI Taxonomy" id="2026658"/>
    <lineage>
        <taxon>Bacteria</taxon>
        <taxon>Bacillati</taxon>
        <taxon>Actinomycetota</taxon>
        <taxon>Actinomycetes</taxon>
        <taxon>Micrococcales</taxon>
        <taxon>Micrococcaceae</taxon>
        <taxon>Arthrobacter</taxon>
    </lineage>
</organism>
<evidence type="ECO:0000256" key="1">
    <source>
        <dbReference type="ARBA" id="ARBA00004141"/>
    </source>
</evidence>
<dbReference type="CDD" id="cd06261">
    <property type="entry name" value="TM_PBP2"/>
    <property type="match status" value="1"/>
</dbReference>
<gene>
    <name evidence="7" type="ORF">G6N77_11140</name>
</gene>
<evidence type="ECO:0000313" key="8">
    <source>
        <dbReference type="Proteomes" id="UP000479226"/>
    </source>
</evidence>
<dbReference type="PANTHER" id="PTHR43376">
    <property type="entry name" value="OLIGOPEPTIDE TRANSPORT SYSTEM PERMEASE PROTEIN"/>
    <property type="match status" value="1"/>
</dbReference>
<keyword evidence="3 5" id="KW-1133">Transmembrane helix</keyword>
<comment type="subcellular location">
    <subcellularLocation>
        <location evidence="5">Cell membrane</location>
        <topology evidence="5">Multi-pass membrane protein</topology>
    </subcellularLocation>
    <subcellularLocation>
        <location evidence="1">Membrane</location>
        <topology evidence="1">Multi-pass membrane protein</topology>
    </subcellularLocation>
</comment>
<evidence type="ECO:0000313" key="7">
    <source>
        <dbReference type="EMBL" id="NGN84010.1"/>
    </source>
</evidence>
<reference evidence="7 8" key="1">
    <citation type="submission" date="2020-02" db="EMBL/GenBank/DDBJ databases">
        <title>Genome sequence of the type strain DSM 27180 of Arthrobacter silviterrae.</title>
        <authorList>
            <person name="Gao J."/>
            <person name="Sun J."/>
        </authorList>
    </citation>
    <scope>NUCLEOTIDE SEQUENCE [LARGE SCALE GENOMIC DNA]</scope>
    <source>
        <strain evidence="7 8">DSM 27180</strain>
    </source>
</reference>
<comment type="caution">
    <text evidence="7">The sequence shown here is derived from an EMBL/GenBank/DDBJ whole genome shotgun (WGS) entry which is preliminary data.</text>
</comment>
<evidence type="ECO:0000256" key="3">
    <source>
        <dbReference type="ARBA" id="ARBA00022989"/>
    </source>
</evidence>
<feature type="transmembrane region" description="Helical" evidence="5">
    <location>
        <begin position="140"/>
        <end position="161"/>
    </location>
</feature>
<evidence type="ECO:0000256" key="2">
    <source>
        <dbReference type="ARBA" id="ARBA00022692"/>
    </source>
</evidence>
<dbReference type="PANTHER" id="PTHR43376:SF1">
    <property type="entry name" value="OLIGOPEPTIDE TRANSPORT SYSTEM PERMEASE PROTEIN"/>
    <property type="match status" value="1"/>
</dbReference>
<evidence type="ECO:0000259" key="6">
    <source>
        <dbReference type="PROSITE" id="PS50928"/>
    </source>
</evidence>
<dbReference type="InterPro" id="IPR000515">
    <property type="entry name" value="MetI-like"/>
</dbReference>
<dbReference type="PROSITE" id="PS50928">
    <property type="entry name" value="ABC_TM1"/>
    <property type="match status" value="1"/>
</dbReference>
<protein>
    <submittedName>
        <fullName evidence="7">ABC transporter permease</fullName>
    </submittedName>
</protein>
<keyword evidence="4 5" id="KW-0472">Membrane</keyword>
<dbReference type="Pfam" id="PF00528">
    <property type="entry name" value="BPD_transp_1"/>
    <property type="match status" value="1"/>
</dbReference>
<dbReference type="Proteomes" id="UP000479226">
    <property type="component" value="Unassembled WGS sequence"/>
</dbReference>
<keyword evidence="8" id="KW-1185">Reference proteome</keyword>
<evidence type="ECO:0000256" key="4">
    <source>
        <dbReference type="ARBA" id="ARBA00023136"/>
    </source>
</evidence>
<dbReference type="SUPFAM" id="SSF161098">
    <property type="entry name" value="MetI-like"/>
    <property type="match status" value="1"/>
</dbReference>